<dbReference type="PANTHER" id="PTHR47861:SF3">
    <property type="entry name" value="FKBP-TYPE PEPTIDYL-PROLYL CIS-TRANS ISOMERASE SLYD"/>
    <property type="match status" value="1"/>
</dbReference>
<evidence type="ECO:0000256" key="8">
    <source>
        <dbReference type="ARBA" id="ARBA00037071"/>
    </source>
</evidence>
<evidence type="ECO:0000256" key="1">
    <source>
        <dbReference type="ARBA" id="ARBA00000971"/>
    </source>
</evidence>
<dbReference type="GO" id="GO:0003755">
    <property type="term" value="F:peptidyl-prolyl cis-trans isomerase activity"/>
    <property type="evidence" value="ECO:0007669"/>
    <property type="project" value="UniProtKB-UniRule"/>
</dbReference>
<keyword evidence="4" id="KW-0963">Cytoplasm</keyword>
<organism evidence="12 13">
    <name type="scientific">Marinobacterium iners DSM 11526</name>
    <dbReference type="NCBI Taxonomy" id="1122198"/>
    <lineage>
        <taxon>Bacteria</taxon>
        <taxon>Pseudomonadati</taxon>
        <taxon>Pseudomonadota</taxon>
        <taxon>Gammaproteobacteria</taxon>
        <taxon>Oceanospirillales</taxon>
        <taxon>Oceanospirillaceae</taxon>
        <taxon>Marinobacterium</taxon>
    </lineage>
</organism>
<keyword evidence="5 9" id="KW-0697">Rotamase</keyword>
<dbReference type="PROSITE" id="PS50059">
    <property type="entry name" value="FKBP_PPIASE"/>
    <property type="match status" value="1"/>
</dbReference>
<dbReference type="STRING" id="1122198.SAMN02745729_102307"/>
<reference evidence="13" key="1">
    <citation type="submission" date="2016-10" db="EMBL/GenBank/DDBJ databases">
        <authorList>
            <person name="Varghese N."/>
            <person name="Submissions S."/>
        </authorList>
    </citation>
    <scope>NUCLEOTIDE SEQUENCE [LARGE SCALE GENOMIC DNA]</scope>
    <source>
        <strain evidence="13">DSM 11526</strain>
    </source>
</reference>
<protein>
    <recommendedName>
        <fullName evidence="10">Peptidyl-prolyl cis-trans isomerase</fullName>
        <ecNumber evidence="10">5.2.1.8</ecNumber>
    </recommendedName>
</protein>
<evidence type="ECO:0000313" key="13">
    <source>
        <dbReference type="Proteomes" id="UP000242469"/>
    </source>
</evidence>
<evidence type="ECO:0000256" key="10">
    <source>
        <dbReference type="RuleBase" id="RU003915"/>
    </source>
</evidence>
<comment type="catalytic activity">
    <reaction evidence="1 9 10">
        <text>[protein]-peptidylproline (omega=180) = [protein]-peptidylproline (omega=0)</text>
        <dbReference type="Rhea" id="RHEA:16237"/>
        <dbReference type="Rhea" id="RHEA-COMP:10747"/>
        <dbReference type="Rhea" id="RHEA-COMP:10748"/>
        <dbReference type="ChEBI" id="CHEBI:83833"/>
        <dbReference type="ChEBI" id="CHEBI:83834"/>
        <dbReference type="EC" id="5.2.1.8"/>
    </reaction>
</comment>
<dbReference type="AlphaFoldDB" id="A0A1H4A823"/>
<sequence length="160" mass="17135">MQIADKSVVSIHYTLTNAEGNVLDSSNGQEPLAYLHGASNIIPGLENALLGKAVGDSLQVTVEPEEGYGPMREELVQDVDRSAFAGIDDVQVGMQFMAQTPWGEQPVTVVKVEGENITLDGNHPLAGQTLSFDVEVVEVREASEEELEHGHVHGAGGHQH</sequence>
<evidence type="ECO:0000256" key="7">
    <source>
        <dbReference type="ARBA" id="ARBA00023235"/>
    </source>
</evidence>
<keyword evidence="6" id="KW-0143">Chaperone</keyword>
<comment type="function">
    <text evidence="8">Also involved in hydrogenase metallocenter assembly, probably by participating in the nickel insertion step. This function in hydrogenase biosynthesis requires chaperone activity and the presence of the metal-binding domain, but not PPIase activity.</text>
</comment>
<evidence type="ECO:0000256" key="3">
    <source>
        <dbReference type="ARBA" id="ARBA00006577"/>
    </source>
</evidence>
<evidence type="ECO:0000256" key="2">
    <source>
        <dbReference type="ARBA" id="ARBA00004496"/>
    </source>
</evidence>
<accession>A0A1H4A823</accession>
<dbReference type="GO" id="GO:0042026">
    <property type="term" value="P:protein refolding"/>
    <property type="evidence" value="ECO:0007669"/>
    <property type="project" value="UniProtKB-ARBA"/>
</dbReference>
<name>A0A1H4A823_9GAMM</name>
<dbReference type="Pfam" id="PF00254">
    <property type="entry name" value="FKBP_C"/>
    <property type="match status" value="1"/>
</dbReference>
<keyword evidence="7 9" id="KW-0413">Isomerase</keyword>
<evidence type="ECO:0000256" key="6">
    <source>
        <dbReference type="ARBA" id="ARBA00023186"/>
    </source>
</evidence>
<proteinExistence type="inferred from homology"/>
<keyword evidence="13" id="KW-1185">Reference proteome</keyword>
<evidence type="ECO:0000256" key="9">
    <source>
        <dbReference type="PROSITE-ProRule" id="PRU00277"/>
    </source>
</evidence>
<feature type="domain" description="PPIase FKBP-type" evidence="11">
    <location>
        <begin position="6"/>
        <end position="95"/>
    </location>
</feature>
<dbReference type="Gene3D" id="3.10.50.40">
    <property type="match status" value="1"/>
</dbReference>
<dbReference type="OrthoDB" id="9808891at2"/>
<comment type="similarity">
    <text evidence="3 10">Belongs to the FKBP-type PPIase family.</text>
</comment>
<evidence type="ECO:0000313" key="12">
    <source>
        <dbReference type="EMBL" id="SEA32139.1"/>
    </source>
</evidence>
<dbReference type="RefSeq" id="WP_091823740.1">
    <property type="nucleotide sequence ID" value="NZ_FNRJ01000002.1"/>
</dbReference>
<dbReference type="EC" id="5.2.1.8" evidence="10"/>
<dbReference type="PANTHER" id="PTHR47861">
    <property type="entry name" value="FKBP-TYPE PEPTIDYL-PROLYL CIS-TRANS ISOMERASE SLYD"/>
    <property type="match status" value="1"/>
</dbReference>
<evidence type="ECO:0000256" key="4">
    <source>
        <dbReference type="ARBA" id="ARBA00022490"/>
    </source>
</evidence>
<evidence type="ECO:0000256" key="5">
    <source>
        <dbReference type="ARBA" id="ARBA00023110"/>
    </source>
</evidence>
<dbReference type="Proteomes" id="UP000242469">
    <property type="component" value="Unassembled WGS sequence"/>
</dbReference>
<dbReference type="InterPro" id="IPR046357">
    <property type="entry name" value="PPIase_dom_sf"/>
</dbReference>
<gene>
    <name evidence="12" type="ORF">SAMN02745729_102307</name>
</gene>
<dbReference type="EMBL" id="FNRJ01000002">
    <property type="protein sequence ID" value="SEA32139.1"/>
    <property type="molecule type" value="Genomic_DNA"/>
</dbReference>
<dbReference type="GO" id="GO:0005737">
    <property type="term" value="C:cytoplasm"/>
    <property type="evidence" value="ECO:0007669"/>
    <property type="project" value="UniProtKB-SubCell"/>
</dbReference>
<evidence type="ECO:0000259" key="11">
    <source>
        <dbReference type="PROSITE" id="PS50059"/>
    </source>
</evidence>
<comment type="subcellular location">
    <subcellularLocation>
        <location evidence="2">Cytoplasm</location>
    </subcellularLocation>
</comment>
<dbReference type="SUPFAM" id="SSF54534">
    <property type="entry name" value="FKBP-like"/>
    <property type="match status" value="1"/>
</dbReference>
<dbReference type="InterPro" id="IPR001179">
    <property type="entry name" value="PPIase_FKBP_dom"/>
</dbReference>